<proteinExistence type="predicted"/>
<dbReference type="EMBL" id="JAIWYP010000001">
    <property type="protein sequence ID" value="KAH3886761.1"/>
    <property type="molecule type" value="Genomic_DNA"/>
</dbReference>
<dbReference type="AlphaFoldDB" id="A0A9D4N2C3"/>
<protein>
    <submittedName>
        <fullName evidence="1">Uncharacterized protein</fullName>
    </submittedName>
</protein>
<reference evidence="1" key="1">
    <citation type="journal article" date="2019" name="bioRxiv">
        <title>The Genome of the Zebra Mussel, Dreissena polymorpha: A Resource for Invasive Species Research.</title>
        <authorList>
            <person name="McCartney M.A."/>
            <person name="Auch B."/>
            <person name="Kono T."/>
            <person name="Mallez S."/>
            <person name="Zhang Y."/>
            <person name="Obille A."/>
            <person name="Becker A."/>
            <person name="Abrahante J.E."/>
            <person name="Garbe J."/>
            <person name="Badalamenti J.P."/>
            <person name="Herman A."/>
            <person name="Mangelson H."/>
            <person name="Liachko I."/>
            <person name="Sullivan S."/>
            <person name="Sone E.D."/>
            <person name="Koren S."/>
            <person name="Silverstein K.A.T."/>
            <person name="Beckman K.B."/>
            <person name="Gohl D.M."/>
        </authorList>
    </citation>
    <scope>NUCLEOTIDE SEQUENCE</scope>
    <source>
        <strain evidence="1">Duluth1</strain>
        <tissue evidence="1">Whole animal</tissue>
    </source>
</reference>
<reference evidence="1" key="2">
    <citation type="submission" date="2020-11" db="EMBL/GenBank/DDBJ databases">
        <authorList>
            <person name="McCartney M.A."/>
            <person name="Auch B."/>
            <person name="Kono T."/>
            <person name="Mallez S."/>
            <person name="Becker A."/>
            <person name="Gohl D.M."/>
            <person name="Silverstein K.A.T."/>
            <person name="Koren S."/>
            <person name="Bechman K.B."/>
            <person name="Herman A."/>
            <person name="Abrahante J.E."/>
            <person name="Garbe J."/>
        </authorList>
    </citation>
    <scope>NUCLEOTIDE SEQUENCE</scope>
    <source>
        <strain evidence="1">Duluth1</strain>
        <tissue evidence="1">Whole animal</tissue>
    </source>
</reference>
<name>A0A9D4N2C3_DREPO</name>
<organism evidence="1 2">
    <name type="scientific">Dreissena polymorpha</name>
    <name type="common">Zebra mussel</name>
    <name type="synonym">Mytilus polymorpha</name>
    <dbReference type="NCBI Taxonomy" id="45954"/>
    <lineage>
        <taxon>Eukaryota</taxon>
        <taxon>Metazoa</taxon>
        <taxon>Spiralia</taxon>
        <taxon>Lophotrochozoa</taxon>
        <taxon>Mollusca</taxon>
        <taxon>Bivalvia</taxon>
        <taxon>Autobranchia</taxon>
        <taxon>Heteroconchia</taxon>
        <taxon>Euheterodonta</taxon>
        <taxon>Imparidentia</taxon>
        <taxon>Neoheterodontei</taxon>
        <taxon>Myida</taxon>
        <taxon>Dreissenoidea</taxon>
        <taxon>Dreissenidae</taxon>
        <taxon>Dreissena</taxon>
    </lineage>
</organism>
<sequence>MRQEINVALLKPSRSTKPLTHERSLSSIDEIYTRGDTKSFDKENTDREPAFDGTQNEILVENIPDGVDEEMLEMSFSSRKLRSCLVTDIDFDENEMNAVIRFDRPSGRCIIFIYYSNNILTIRNVALLVCNFFLSSDPKT</sequence>
<comment type="caution">
    <text evidence="1">The sequence shown here is derived from an EMBL/GenBank/DDBJ whole genome shotgun (WGS) entry which is preliminary data.</text>
</comment>
<dbReference type="Proteomes" id="UP000828390">
    <property type="component" value="Unassembled WGS sequence"/>
</dbReference>
<gene>
    <name evidence="1" type="ORF">DPMN_010774</name>
</gene>
<dbReference type="Pfam" id="PF23085">
    <property type="entry name" value="RRM_PARP14_3"/>
    <property type="match status" value="1"/>
</dbReference>
<accession>A0A9D4N2C3</accession>
<evidence type="ECO:0000313" key="1">
    <source>
        <dbReference type="EMBL" id="KAH3886761.1"/>
    </source>
</evidence>
<keyword evidence="2" id="KW-1185">Reference proteome</keyword>
<evidence type="ECO:0000313" key="2">
    <source>
        <dbReference type="Proteomes" id="UP000828390"/>
    </source>
</evidence>